<dbReference type="GO" id="GO:0004888">
    <property type="term" value="F:transmembrane signaling receptor activity"/>
    <property type="evidence" value="ECO:0007669"/>
    <property type="project" value="InterPro"/>
</dbReference>
<dbReference type="PANTHER" id="PTHR31552">
    <property type="entry name" value="SERPENTINE RECEPTOR CLASS GAMMA"/>
    <property type="match status" value="1"/>
</dbReference>
<keyword evidence="8" id="KW-1185">Reference proteome</keyword>
<keyword evidence="3 6" id="KW-0812">Transmembrane</keyword>
<comment type="similarity">
    <text evidence="2 6">Belongs to the nematode receptor-like protein srg family.</text>
</comment>
<accession>A0A8R1U2Y9</accession>
<feature type="transmembrane region" description="Helical" evidence="6">
    <location>
        <begin position="34"/>
        <end position="52"/>
    </location>
</feature>
<reference evidence="7" key="2">
    <citation type="submission" date="2022-06" db="UniProtKB">
        <authorList>
            <consortium name="EnsemblMetazoa"/>
        </authorList>
    </citation>
    <scope>IDENTIFICATION</scope>
    <source>
        <strain evidence="7">PS312</strain>
    </source>
</reference>
<evidence type="ECO:0000256" key="2">
    <source>
        <dbReference type="ARBA" id="ARBA00005692"/>
    </source>
</evidence>
<dbReference type="Pfam" id="PF02118">
    <property type="entry name" value="Srg"/>
    <property type="match status" value="1"/>
</dbReference>
<sequence>MDDVSLISVITHSPHFAYYLACQRKMRTTTLISLIYSVMGTVAYLMTIFAVVRLGKKTFSTAFISIYVIAAIVNLATHVNTWIMYRLRFEPASFGFYYEWMMRPEMDLAKWPAKADFVYNTATQVYDVSSNPKTSLIPVMIAMVSYGAVMLLICSIMSVCLQTNTPNCNAFSQMVSVSSLWNIHFSRIERNMTIIVLAVFAAQAANIVIVILNSISVFTRNWTTIALLSDVLPFMSDLFSLGPAAYTLLLPGPIREYYTRLFSRRSEMITSVTML</sequence>
<dbReference type="OrthoDB" id="5892599at2759"/>
<dbReference type="InterPro" id="IPR000609">
    <property type="entry name" value="7TM_GPCR_serpentine_rcpt_Srg"/>
</dbReference>
<organism evidence="7 8">
    <name type="scientific">Pristionchus pacificus</name>
    <name type="common">Parasitic nematode worm</name>
    <dbReference type="NCBI Taxonomy" id="54126"/>
    <lineage>
        <taxon>Eukaryota</taxon>
        <taxon>Metazoa</taxon>
        <taxon>Ecdysozoa</taxon>
        <taxon>Nematoda</taxon>
        <taxon>Chromadorea</taxon>
        <taxon>Rhabditida</taxon>
        <taxon>Rhabditina</taxon>
        <taxon>Diplogasteromorpha</taxon>
        <taxon>Diplogasteroidea</taxon>
        <taxon>Neodiplogasteridae</taxon>
        <taxon>Pristionchus</taxon>
    </lineage>
</organism>
<accession>A0A2A6BVB6</accession>
<dbReference type="GO" id="GO:0016020">
    <property type="term" value="C:membrane"/>
    <property type="evidence" value="ECO:0007669"/>
    <property type="project" value="UniProtKB-SubCell"/>
</dbReference>
<reference evidence="8" key="1">
    <citation type="journal article" date="2008" name="Nat. Genet.">
        <title>The Pristionchus pacificus genome provides a unique perspective on nematode lifestyle and parasitism.</title>
        <authorList>
            <person name="Dieterich C."/>
            <person name="Clifton S.W."/>
            <person name="Schuster L.N."/>
            <person name="Chinwalla A."/>
            <person name="Delehaunty K."/>
            <person name="Dinkelacker I."/>
            <person name="Fulton L."/>
            <person name="Fulton R."/>
            <person name="Godfrey J."/>
            <person name="Minx P."/>
            <person name="Mitreva M."/>
            <person name="Roeseler W."/>
            <person name="Tian H."/>
            <person name="Witte H."/>
            <person name="Yang S.P."/>
            <person name="Wilson R.K."/>
            <person name="Sommer R.J."/>
        </authorList>
    </citation>
    <scope>NUCLEOTIDE SEQUENCE [LARGE SCALE GENOMIC DNA]</scope>
    <source>
        <strain evidence="8">PS312</strain>
    </source>
</reference>
<evidence type="ECO:0000256" key="6">
    <source>
        <dbReference type="RuleBase" id="RU280813"/>
    </source>
</evidence>
<evidence type="ECO:0000313" key="8">
    <source>
        <dbReference type="Proteomes" id="UP000005239"/>
    </source>
</evidence>
<dbReference type="EnsemblMetazoa" id="PPA01165.1">
    <property type="protein sequence ID" value="PPA01165.1"/>
    <property type="gene ID" value="WBGene00090719"/>
</dbReference>
<gene>
    <name evidence="7" type="primary">WBGene00090719</name>
</gene>
<proteinExistence type="inferred from homology"/>
<feature type="transmembrane region" description="Helical" evidence="6">
    <location>
        <begin position="136"/>
        <end position="161"/>
    </location>
</feature>
<dbReference type="AlphaFoldDB" id="A0A2A6BVB6"/>
<keyword evidence="4 6" id="KW-1133">Transmembrane helix</keyword>
<dbReference type="GO" id="GO:0007606">
    <property type="term" value="P:sensory perception of chemical stimulus"/>
    <property type="evidence" value="ECO:0007669"/>
    <property type="project" value="UniProtKB-UniRule"/>
</dbReference>
<feature type="transmembrane region" description="Helical" evidence="6">
    <location>
        <begin position="194"/>
        <end position="218"/>
    </location>
</feature>
<evidence type="ECO:0000256" key="5">
    <source>
        <dbReference type="ARBA" id="ARBA00023136"/>
    </source>
</evidence>
<feature type="transmembrane region" description="Helical" evidence="6">
    <location>
        <begin position="238"/>
        <end position="258"/>
    </location>
</feature>
<comment type="subcellular location">
    <subcellularLocation>
        <location evidence="1">Membrane</location>
        <topology evidence="1">Multi-pass membrane protein</topology>
    </subcellularLocation>
</comment>
<evidence type="ECO:0000313" key="7">
    <source>
        <dbReference type="EnsemblMetazoa" id="PPA01165.1"/>
    </source>
</evidence>
<keyword evidence="5 6" id="KW-0472">Membrane</keyword>
<name>A0A2A6BVB6_PRIPA</name>
<dbReference type="PANTHER" id="PTHR31552:SF8">
    <property type="entry name" value="SERPENTINE RECEPTOR CLASS GAMMA"/>
    <property type="match status" value="1"/>
</dbReference>
<evidence type="ECO:0000256" key="3">
    <source>
        <dbReference type="ARBA" id="ARBA00022692"/>
    </source>
</evidence>
<evidence type="ECO:0000256" key="4">
    <source>
        <dbReference type="ARBA" id="ARBA00022989"/>
    </source>
</evidence>
<feature type="transmembrane region" description="Helical" evidence="6">
    <location>
        <begin position="64"/>
        <end position="85"/>
    </location>
</feature>
<dbReference type="Proteomes" id="UP000005239">
    <property type="component" value="Unassembled WGS sequence"/>
</dbReference>
<evidence type="ECO:0000256" key="1">
    <source>
        <dbReference type="ARBA" id="ARBA00004141"/>
    </source>
</evidence>
<protein>
    <recommendedName>
        <fullName evidence="6">Serpentine receptor class gamma</fullName>
    </recommendedName>
</protein>
<comment type="caution">
    <text evidence="6">Lacks conserved residue(s) required for the propagation of feature annotation.</text>
</comment>